<reference evidence="1 2" key="1">
    <citation type="submission" date="2016-07" db="EMBL/GenBank/DDBJ databases">
        <title>Pervasive Adenine N6-methylation of Active Genes in Fungi.</title>
        <authorList>
            <consortium name="DOE Joint Genome Institute"/>
            <person name="Mondo S.J."/>
            <person name="Dannebaum R.O."/>
            <person name="Kuo R.C."/>
            <person name="Labutti K."/>
            <person name="Haridas S."/>
            <person name="Kuo A."/>
            <person name="Salamov A."/>
            <person name="Ahrendt S.R."/>
            <person name="Lipzen A."/>
            <person name="Sullivan W."/>
            <person name="Andreopoulos W.B."/>
            <person name="Clum A."/>
            <person name="Lindquist E."/>
            <person name="Daum C."/>
            <person name="Ramamoorthy G.K."/>
            <person name="Gryganskyi A."/>
            <person name="Culley D."/>
            <person name="Magnuson J.K."/>
            <person name="James T.Y."/>
            <person name="O'Malley M.A."/>
            <person name="Stajich J.E."/>
            <person name="Spatafora J.W."/>
            <person name="Visel A."/>
            <person name="Grigoriev I.V."/>
        </authorList>
    </citation>
    <scope>NUCLEOTIDE SEQUENCE [LARGE SCALE GENOMIC DNA]</scope>
    <source>
        <strain evidence="1 2">CBS 115471</strain>
    </source>
</reference>
<comment type="caution">
    <text evidence="1">The sequence shown here is derived from an EMBL/GenBank/DDBJ whole genome shotgun (WGS) entry which is preliminary data.</text>
</comment>
<evidence type="ECO:0000313" key="2">
    <source>
        <dbReference type="Proteomes" id="UP000193144"/>
    </source>
</evidence>
<sequence>MIHQSLSANLVLRFQALSALLQAELIRVEGHIPSYRIPTFDNNACGSFDIYHLSPPFPARIHVECILLGKFDEHSSLPHIHFTSAREGSAPNLRKRNIESPPDPENLQDWAVLVVRYKEEDSNQSSVCERIGTLTIHAHCFLARYPIFKGS</sequence>
<name>A0A1Y1YR00_9PLEO</name>
<proteinExistence type="predicted"/>
<dbReference type="AlphaFoldDB" id="A0A1Y1YR00"/>
<accession>A0A1Y1YR00</accession>
<dbReference type="Proteomes" id="UP000193144">
    <property type="component" value="Unassembled WGS sequence"/>
</dbReference>
<gene>
    <name evidence="1" type="ORF">BCR34DRAFT_575977</name>
</gene>
<keyword evidence="2" id="KW-1185">Reference proteome</keyword>
<evidence type="ECO:0000313" key="1">
    <source>
        <dbReference type="EMBL" id="ORY00244.1"/>
    </source>
</evidence>
<dbReference type="EMBL" id="MCFA01000186">
    <property type="protein sequence ID" value="ORY00244.1"/>
    <property type="molecule type" value="Genomic_DNA"/>
</dbReference>
<organism evidence="1 2">
    <name type="scientific">Clohesyomyces aquaticus</name>
    <dbReference type="NCBI Taxonomy" id="1231657"/>
    <lineage>
        <taxon>Eukaryota</taxon>
        <taxon>Fungi</taxon>
        <taxon>Dikarya</taxon>
        <taxon>Ascomycota</taxon>
        <taxon>Pezizomycotina</taxon>
        <taxon>Dothideomycetes</taxon>
        <taxon>Pleosporomycetidae</taxon>
        <taxon>Pleosporales</taxon>
        <taxon>Lindgomycetaceae</taxon>
        <taxon>Clohesyomyces</taxon>
    </lineage>
</organism>
<protein>
    <submittedName>
        <fullName evidence="1">Uncharacterized protein</fullName>
    </submittedName>
</protein>